<dbReference type="PROSITE" id="PS00389">
    <property type="entry name" value="ATPASE_DELTA"/>
    <property type="match status" value="1"/>
</dbReference>
<evidence type="ECO:0000256" key="3">
    <source>
        <dbReference type="ARBA" id="ARBA00022781"/>
    </source>
</evidence>
<keyword evidence="3 7" id="KW-0375">Hydrogen ion transport</keyword>
<keyword evidence="9" id="KW-1185">Reference proteome</keyword>
<dbReference type="RefSeq" id="WP_090392255.1">
    <property type="nucleotide sequence ID" value="NZ_FMZO01000016.1"/>
</dbReference>
<dbReference type="PRINTS" id="PR00125">
    <property type="entry name" value="ATPASEDELTA"/>
</dbReference>
<dbReference type="OrthoDB" id="9802471at2"/>
<dbReference type="EMBL" id="FMZO01000016">
    <property type="protein sequence ID" value="SDD92734.1"/>
    <property type="molecule type" value="Genomic_DNA"/>
</dbReference>
<keyword evidence="6 7" id="KW-0066">ATP synthesis</keyword>
<evidence type="ECO:0000256" key="7">
    <source>
        <dbReference type="HAMAP-Rule" id="MF_01416"/>
    </source>
</evidence>
<evidence type="ECO:0000256" key="6">
    <source>
        <dbReference type="ARBA" id="ARBA00023310"/>
    </source>
</evidence>
<dbReference type="Proteomes" id="UP000198757">
    <property type="component" value="Unassembled WGS sequence"/>
</dbReference>
<dbReference type="InterPro" id="IPR026015">
    <property type="entry name" value="ATP_synth_OSCP/delta_N_sf"/>
</dbReference>
<organism evidence="8 9">
    <name type="scientific">Niabella drilacis (strain DSM 25811 / CCM 8410 / CCUG 62505 / LMG 26954 / E90)</name>
    <dbReference type="NCBI Taxonomy" id="1285928"/>
    <lineage>
        <taxon>Bacteria</taxon>
        <taxon>Pseudomonadati</taxon>
        <taxon>Bacteroidota</taxon>
        <taxon>Chitinophagia</taxon>
        <taxon>Chitinophagales</taxon>
        <taxon>Chitinophagaceae</taxon>
        <taxon>Niabella</taxon>
    </lineage>
</organism>
<name>A0A1G6YQF4_NIADE</name>
<dbReference type="InterPro" id="IPR020781">
    <property type="entry name" value="ATPase_OSCP/d_CS"/>
</dbReference>
<dbReference type="Pfam" id="PF00213">
    <property type="entry name" value="OSCP"/>
    <property type="match status" value="1"/>
</dbReference>
<evidence type="ECO:0000256" key="1">
    <source>
        <dbReference type="ARBA" id="ARBA00004370"/>
    </source>
</evidence>
<evidence type="ECO:0000256" key="5">
    <source>
        <dbReference type="ARBA" id="ARBA00023136"/>
    </source>
</evidence>
<dbReference type="HAMAP" id="MF_01416">
    <property type="entry name" value="ATP_synth_delta_bact"/>
    <property type="match status" value="1"/>
</dbReference>
<evidence type="ECO:0000256" key="4">
    <source>
        <dbReference type="ARBA" id="ARBA00023065"/>
    </source>
</evidence>
<sequence>MPNPRLASRYAKALLDLAKEKNQVAAVFADIQWLQAVCKESREFVNLLRSPIIKADKKKNIIEAITGNHIGAITKGFANLLISKNREAILPEILPAFVAQYKVLNNIHTVKLTTAVPVSDAVKNNIIEQVKKASGQQNIELESTVNPDIIGGFVLEMGDKMVDASISYDLKAIAKQFKNNDFIYKVR</sequence>
<protein>
    <recommendedName>
        <fullName evidence="7">ATP synthase subunit delta</fullName>
    </recommendedName>
    <alternativeName>
        <fullName evidence="7">ATP synthase F(1) sector subunit delta</fullName>
    </alternativeName>
    <alternativeName>
        <fullName evidence="7">F-type ATPase subunit delta</fullName>
        <shortName evidence="7">F-ATPase subunit delta</shortName>
    </alternativeName>
</protein>
<keyword evidence="5 7" id="KW-0472">Membrane</keyword>
<reference evidence="9" key="1">
    <citation type="submission" date="2016-10" db="EMBL/GenBank/DDBJ databases">
        <authorList>
            <person name="Varghese N."/>
            <person name="Submissions S."/>
        </authorList>
    </citation>
    <scope>NUCLEOTIDE SEQUENCE [LARGE SCALE GENOMIC DNA]</scope>
    <source>
        <strain evidence="9">DSM 25811 / CCM 8410 / LMG 26954 / E90</strain>
    </source>
</reference>
<dbReference type="Gene3D" id="1.10.520.20">
    <property type="entry name" value="N-terminal domain of the delta subunit of the F1F0-ATP synthase"/>
    <property type="match status" value="1"/>
</dbReference>
<comment type="similarity">
    <text evidence="7">Belongs to the ATPase delta chain family.</text>
</comment>
<dbReference type="STRING" id="1285928.SAMN04487894_11664"/>
<dbReference type="NCBIfam" id="TIGR01145">
    <property type="entry name" value="ATP_synt_delta"/>
    <property type="match status" value="1"/>
</dbReference>
<dbReference type="InterPro" id="IPR000711">
    <property type="entry name" value="ATPase_OSCP/dsu"/>
</dbReference>
<dbReference type="AlphaFoldDB" id="A0A1G6YQF4"/>
<accession>A0A1G6YQF4</accession>
<comment type="function">
    <text evidence="7">F(1)F(0) ATP synthase produces ATP from ADP in the presence of a proton or sodium gradient. F-type ATPases consist of two structural domains, F(1) containing the extramembraneous catalytic core and F(0) containing the membrane proton channel, linked together by a central stalk and a peripheral stalk. During catalysis, ATP synthesis in the catalytic domain of F(1) is coupled via a rotary mechanism of the central stalk subunits to proton translocation.</text>
</comment>
<dbReference type="GO" id="GO:0046933">
    <property type="term" value="F:proton-transporting ATP synthase activity, rotational mechanism"/>
    <property type="evidence" value="ECO:0007669"/>
    <property type="project" value="UniProtKB-UniRule"/>
</dbReference>
<comment type="function">
    <text evidence="7">This protein is part of the stalk that links CF(0) to CF(1). It either transmits conformational changes from CF(0) to CF(1) or is implicated in proton conduction.</text>
</comment>
<evidence type="ECO:0000313" key="8">
    <source>
        <dbReference type="EMBL" id="SDD92734.1"/>
    </source>
</evidence>
<dbReference type="SUPFAM" id="SSF47928">
    <property type="entry name" value="N-terminal domain of the delta subunit of the F1F0-ATP synthase"/>
    <property type="match status" value="1"/>
</dbReference>
<dbReference type="GO" id="GO:0005886">
    <property type="term" value="C:plasma membrane"/>
    <property type="evidence" value="ECO:0007669"/>
    <property type="project" value="UniProtKB-SubCell"/>
</dbReference>
<dbReference type="GO" id="GO:0045259">
    <property type="term" value="C:proton-transporting ATP synthase complex"/>
    <property type="evidence" value="ECO:0007669"/>
    <property type="project" value="UniProtKB-KW"/>
</dbReference>
<keyword evidence="2 7" id="KW-0813">Transport</keyword>
<dbReference type="PANTHER" id="PTHR11910">
    <property type="entry name" value="ATP SYNTHASE DELTA CHAIN"/>
    <property type="match status" value="1"/>
</dbReference>
<gene>
    <name evidence="7" type="primary">atpH</name>
    <name evidence="8" type="ORF">SAMN04487894_11664</name>
</gene>
<keyword evidence="7" id="KW-0139">CF(1)</keyword>
<evidence type="ECO:0000256" key="2">
    <source>
        <dbReference type="ARBA" id="ARBA00022448"/>
    </source>
</evidence>
<evidence type="ECO:0000313" key="9">
    <source>
        <dbReference type="Proteomes" id="UP000198757"/>
    </source>
</evidence>
<keyword evidence="7" id="KW-1003">Cell membrane</keyword>
<proteinExistence type="inferred from homology"/>
<comment type="subcellular location">
    <subcellularLocation>
        <location evidence="7">Cell membrane</location>
        <topology evidence="7">Peripheral membrane protein</topology>
    </subcellularLocation>
    <subcellularLocation>
        <location evidence="1">Membrane</location>
    </subcellularLocation>
</comment>
<keyword evidence="4 7" id="KW-0406">Ion transport</keyword>